<evidence type="ECO:0000256" key="1">
    <source>
        <dbReference type="ARBA" id="ARBA00001964"/>
    </source>
</evidence>
<dbReference type="GO" id="GO:0004802">
    <property type="term" value="F:transketolase activity"/>
    <property type="evidence" value="ECO:0007669"/>
    <property type="project" value="UniProtKB-EC"/>
</dbReference>
<dbReference type="CDD" id="cd02012">
    <property type="entry name" value="TPP_TK"/>
    <property type="match status" value="1"/>
</dbReference>
<evidence type="ECO:0000259" key="4">
    <source>
        <dbReference type="Pfam" id="PF00456"/>
    </source>
</evidence>
<reference evidence="5 6" key="1">
    <citation type="journal article" date="2016" name="BMC Genomics">
        <title>Genomic analysis of the nitrate-respiring Sphingopyxis granuli (formerly Sphingomonas macrogoltabida) strain TFA.</title>
        <authorList>
            <person name="Garcia-Romero I."/>
            <person name="Perez-Pulido A.J."/>
            <person name="Gonzalez-Flores Y.E."/>
            <person name="Reyes-Ramirez F."/>
            <person name="Santero E."/>
            <person name="Floriano B."/>
        </authorList>
    </citation>
    <scope>NUCLEOTIDE SEQUENCE [LARGE SCALE GENOMIC DNA]</scope>
    <source>
        <strain evidence="5 6">TFA</strain>
    </source>
</reference>
<evidence type="ECO:0000313" key="5">
    <source>
        <dbReference type="EMBL" id="AMG73579.1"/>
    </source>
</evidence>
<dbReference type="PANTHER" id="PTHR47514:SF1">
    <property type="entry name" value="TRANSKETOLASE N-TERMINAL SECTION-RELATED"/>
    <property type="match status" value="1"/>
</dbReference>
<feature type="domain" description="Transketolase N-terminal" evidence="4">
    <location>
        <begin position="20"/>
        <end position="267"/>
    </location>
</feature>
<proteinExistence type="inferred from homology"/>
<dbReference type="Gene3D" id="3.40.50.970">
    <property type="match status" value="1"/>
</dbReference>
<gene>
    <name evidence="5" type="primary">tkt1</name>
    <name evidence="5" type="ORF">SGRAN_1186</name>
</gene>
<dbReference type="AlphaFoldDB" id="A0AA86GJY0"/>
<dbReference type="InterPro" id="IPR029061">
    <property type="entry name" value="THDP-binding"/>
</dbReference>
<evidence type="ECO:0000256" key="2">
    <source>
        <dbReference type="ARBA" id="ARBA00007131"/>
    </source>
</evidence>
<accession>A0AA86GJY0</accession>
<comment type="similarity">
    <text evidence="2">Belongs to the transketolase family.</text>
</comment>
<evidence type="ECO:0000256" key="3">
    <source>
        <dbReference type="ARBA" id="ARBA00023052"/>
    </source>
</evidence>
<name>A0AA86GJY0_9SPHN</name>
<dbReference type="InterPro" id="IPR005474">
    <property type="entry name" value="Transketolase_N"/>
</dbReference>
<protein>
    <submittedName>
        <fullName evidence="5">Transketolase</fullName>
        <ecNumber evidence="5">2.2.1.1</ecNumber>
    </submittedName>
</protein>
<evidence type="ECO:0000313" key="6">
    <source>
        <dbReference type="Proteomes" id="UP000058599"/>
    </source>
</evidence>
<sequence>MDNAILPRNRAADPRMLEKKADWIRLETIRLVEIAKSGHYSSVFSCAEMFAALYYHTLRLKPADPRWPDRDRFLLGKGHAAIGQYPILAELGYFPEDWLDTYTRLGSPLGDHPDMNKVPGCDFSSGSIGHNLSVGVGMALAARLQQRDFLTWVMIGDGELAEGQVWEAAMAAGHYGLSNLIGIVDANGMGLDGNTEDVMNIEPIAAKFESFGWSTNEIDGHDMQAVLAAFDRAQQSDRPHMIVARTKKGKGVGFMETTPYWHLGFLGPADKAVAVAEIQERLDA</sequence>
<dbReference type="KEGG" id="sgi:SGRAN_1186"/>
<organism evidence="5 6">
    <name type="scientific">Sphingopyxis granuli</name>
    <dbReference type="NCBI Taxonomy" id="267128"/>
    <lineage>
        <taxon>Bacteria</taxon>
        <taxon>Pseudomonadati</taxon>
        <taxon>Pseudomonadota</taxon>
        <taxon>Alphaproteobacteria</taxon>
        <taxon>Sphingomonadales</taxon>
        <taxon>Sphingomonadaceae</taxon>
        <taxon>Sphingopyxis</taxon>
    </lineage>
</organism>
<dbReference type="EMBL" id="CP012199">
    <property type="protein sequence ID" value="AMG73579.1"/>
    <property type="molecule type" value="Genomic_DNA"/>
</dbReference>
<keyword evidence="3" id="KW-0786">Thiamine pyrophosphate</keyword>
<dbReference type="PANTHER" id="PTHR47514">
    <property type="entry name" value="TRANSKETOLASE N-TERMINAL SECTION-RELATED"/>
    <property type="match status" value="1"/>
</dbReference>
<comment type="cofactor">
    <cofactor evidence="1">
        <name>thiamine diphosphate</name>
        <dbReference type="ChEBI" id="CHEBI:58937"/>
    </cofactor>
</comment>
<dbReference type="RefSeq" id="WP_199775056.1">
    <property type="nucleotide sequence ID" value="NZ_CP012199.1"/>
</dbReference>
<dbReference type="Pfam" id="PF00456">
    <property type="entry name" value="Transketolase_N"/>
    <property type="match status" value="1"/>
</dbReference>
<dbReference type="EC" id="2.2.1.1" evidence="5"/>
<dbReference type="Proteomes" id="UP000058599">
    <property type="component" value="Chromosome"/>
</dbReference>
<keyword evidence="6" id="KW-1185">Reference proteome</keyword>
<dbReference type="SUPFAM" id="SSF52518">
    <property type="entry name" value="Thiamin diphosphate-binding fold (THDP-binding)"/>
    <property type="match status" value="1"/>
</dbReference>
<keyword evidence="5" id="KW-0808">Transferase</keyword>